<sequence>MPKSKPRKKAVSKKKQARRAEHEVNAMLRGETVYFSDEAEALLTARGWISERDQPGGPDQGDAWYWMPSQLPAYLEEGEPVPTSVYPSSEATFVAQLATPDGSVPPDAQTEYATLAELEADLERLEAFRVPEGAWTVLNGGPSQEETPADLIDSVTEEWELIAELIHFPYAEEGPRSFAAVEQAVQDGRLTEYAYRSVLAGRNTAGPAGTALD</sequence>
<dbReference type="Proteomes" id="UP001155145">
    <property type="component" value="Unassembled WGS sequence"/>
</dbReference>
<dbReference type="Proteomes" id="UP000829758">
    <property type="component" value="Chromosome"/>
</dbReference>
<dbReference type="EMBL" id="JAJFZT010000002">
    <property type="protein sequence ID" value="MCC3272073.1"/>
    <property type="molecule type" value="Genomic_DNA"/>
</dbReference>
<dbReference type="GO" id="GO:0051301">
    <property type="term" value="P:cell division"/>
    <property type="evidence" value="ECO:0007669"/>
    <property type="project" value="UniProtKB-KW"/>
</dbReference>
<keyword evidence="4" id="KW-1185">Reference proteome</keyword>
<feature type="region of interest" description="Disordered" evidence="1">
    <location>
        <begin position="1"/>
        <end position="21"/>
    </location>
</feature>
<name>A0A9X1M5Z7_9MICC</name>
<evidence type="ECO:0000313" key="2">
    <source>
        <dbReference type="EMBL" id="MCC3272073.1"/>
    </source>
</evidence>
<protein>
    <submittedName>
        <fullName evidence="2">Cell division protein CrgA</fullName>
    </submittedName>
</protein>
<accession>A0A9X1M5Z7</accession>
<evidence type="ECO:0000313" key="3">
    <source>
        <dbReference type="EMBL" id="UON92052.1"/>
    </source>
</evidence>
<dbReference type="RefSeq" id="WP_227928158.1">
    <property type="nucleotide sequence ID" value="NZ_CP094984.1"/>
</dbReference>
<reference evidence="2" key="1">
    <citation type="submission" date="2021-10" db="EMBL/GenBank/DDBJ databases">
        <title>Novel species in genus Arthrobacter.</title>
        <authorList>
            <person name="Liu Y."/>
        </authorList>
    </citation>
    <scope>NUCLEOTIDE SEQUENCE</scope>
    <source>
        <strain evidence="4">zg-Y462</strain>
        <strain evidence="2">Zg-Y462</strain>
    </source>
</reference>
<dbReference type="EMBL" id="CP094984">
    <property type="protein sequence ID" value="UON92052.1"/>
    <property type="molecule type" value="Genomic_DNA"/>
</dbReference>
<keyword evidence="2" id="KW-0132">Cell division</keyword>
<organism evidence="2 5">
    <name type="scientific">Arthrobacter zhangbolii</name>
    <dbReference type="NCBI Taxonomy" id="2886936"/>
    <lineage>
        <taxon>Bacteria</taxon>
        <taxon>Bacillati</taxon>
        <taxon>Actinomycetota</taxon>
        <taxon>Actinomycetes</taxon>
        <taxon>Micrococcales</taxon>
        <taxon>Micrococcaceae</taxon>
        <taxon>Arthrobacter</taxon>
    </lineage>
</organism>
<feature type="compositionally biased region" description="Basic residues" evidence="1">
    <location>
        <begin position="1"/>
        <end position="17"/>
    </location>
</feature>
<keyword evidence="2" id="KW-0131">Cell cycle</keyword>
<dbReference type="AlphaFoldDB" id="A0A9X1M5Z7"/>
<proteinExistence type="predicted"/>
<evidence type="ECO:0000256" key="1">
    <source>
        <dbReference type="SAM" id="MobiDB-lite"/>
    </source>
</evidence>
<evidence type="ECO:0000313" key="4">
    <source>
        <dbReference type="Proteomes" id="UP000829758"/>
    </source>
</evidence>
<evidence type="ECO:0000313" key="5">
    <source>
        <dbReference type="Proteomes" id="UP001155145"/>
    </source>
</evidence>
<gene>
    <name evidence="2" type="ORF">LJ755_04935</name>
    <name evidence="3" type="ORF">MUK71_15980</name>
</gene>